<evidence type="ECO:0000313" key="2">
    <source>
        <dbReference type="EMBL" id="QAZ65825.1"/>
    </source>
</evidence>
<protein>
    <submittedName>
        <fullName evidence="2">Uncharacterized protein</fullName>
    </submittedName>
</protein>
<accession>A0A4P6HGE7</accession>
<dbReference type="Proteomes" id="UP000293296">
    <property type="component" value="Chromosome"/>
</dbReference>
<gene>
    <name evidence="2" type="ORF">C3Y92_00645</name>
</gene>
<keyword evidence="1" id="KW-0732">Signal</keyword>
<proteinExistence type="predicted"/>
<evidence type="ECO:0000313" key="3">
    <source>
        <dbReference type="Proteomes" id="UP000293296"/>
    </source>
</evidence>
<organism evidence="2 3">
    <name type="scientific">Solidesulfovibrio carbinolicus</name>
    <dbReference type="NCBI Taxonomy" id="296842"/>
    <lineage>
        <taxon>Bacteria</taxon>
        <taxon>Pseudomonadati</taxon>
        <taxon>Thermodesulfobacteriota</taxon>
        <taxon>Desulfovibrionia</taxon>
        <taxon>Desulfovibrionales</taxon>
        <taxon>Desulfovibrionaceae</taxon>
        <taxon>Solidesulfovibrio</taxon>
    </lineage>
</organism>
<feature type="chain" id="PRO_5020562172" evidence="1">
    <location>
        <begin position="18"/>
        <end position="167"/>
    </location>
</feature>
<reference evidence="2 3" key="1">
    <citation type="submission" date="2018-02" db="EMBL/GenBank/DDBJ databases">
        <title>Genome sequence of Desulfovibrio carbinolicus DSM 3852.</title>
        <authorList>
            <person name="Wilbanks E."/>
            <person name="Skennerton C.T."/>
            <person name="Orphan V.J."/>
        </authorList>
    </citation>
    <scope>NUCLEOTIDE SEQUENCE [LARGE SCALE GENOMIC DNA]</scope>
    <source>
        <strain evidence="2 3">DSM 3852</strain>
    </source>
</reference>
<dbReference type="KEGG" id="dcb:C3Y92_00645"/>
<dbReference type="AlphaFoldDB" id="A0A4P6HGE7"/>
<dbReference type="RefSeq" id="WP_129348521.1">
    <property type="nucleotide sequence ID" value="NZ_CP026538.1"/>
</dbReference>
<dbReference type="EMBL" id="CP026538">
    <property type="protein sequence ID" value="QAZ65825.1"/>
    <property type="molecule type" value="Genomic_DNA"/>
</dbReference>
<evidence type="ECO:0000256" key="1">
    <source>
        <dbReference type="SAM" id="SignalP"/>
    </source>
</evidence>
<name>A0A4P6HGE7_9BACT</name>
<sequence>MFLPRALVLCLALTVFAAAPARGAGQSLSLGAYKELRNDYVKVTDIKERERTEERYMDAGGKVTLQKVPYKEVLVTAELSQKPPSNMDTMFGGESNQPFLRICMTPFDSAGKALDDTCQAFKFQSFVRGNIGTTTFRLEPGTARYEFRMVQPQGDKGSAIKLWVPTK</sequence>
<feature type="signal peptide" evidence="1">
    <location>
        <begin position="1"/>
        <end position="17"/>
    </location>
</feature>
<keyword evidence="3" id="KW-1185">Reference proteome</keyword>
<dbReference type="OrthoDB" id="5454412at2"/>